<feature type="region of interest" description="Disordered" evidence="1">
    <location>
        <begin position="347"/>
        <end position="372"/>
    </location>
</feature>
<evidence type="ECO:0000313" key="4">
    <source>
        <dbReference type="Proteomes" id="UP001164390"/>
    </source>
</evidence>
<proteinExistence type="predicted"/>
<feature type="transmembrane region" description="Helical" evidence="2">
    <location>
        <begin position="173"/>
        <end position="193"/>
    </location>
</feature>
<reference evidence="3" key="1">
    <citation type="submission" date="2022-01" db="EMBL/GenBank/DDBJ databases">
        <title>Nocardioidaceae gen. sp. A5X3R13.</title>
        <authorList>
            <person name="Lopez Marin M.A."/>
            <person name="Uhlik O."/>
        </authorList>
    </citation>
    <scope>NUCLEOTIDE SEQUENCE</scope>
    <source>
        <strain evidence="3">A5X3R13</strain>
    </source>
</reference>
<organism evidence="3 4">
    <name type="scientific">Solicola gregarius</name>
    <dbReference type="NCBI Taxonomy" id="2908642"/>
    <lineage>
        <taxon>Bacteria</taxon>
        <taxon>Bacillati</taxon>
        <taxon>Actinomycetota</taxon>
        <taxon>Actinomycetes</taxon>
        <taxon>Propionibacteriales</taxon>
        <taxon>Nocardioidaceae</taxon>
        <taxon>Solicola</taxon>
    </lineage>
</organism>
<keyword evidence="4" id="KW-1185">Reference proteome</keyword>
<protein>
    <submittedName>
        <fullName evidence="3">Uncharacterized protein</fullName>
    </submittedName>
</protein>
<evidence type="ECO:0000256" key="1">
    <source>
        <dbReference type="SAM" id="MobiDB-lite"/>
    </source>
</evidence>
<dbReference type="Proteomes" id="UP001164390">
    <property type="component" value="Chromosome"/>
</dbReference>
<feature type="transmembrane region" description="Helical" evidence="2">
    <location>
        <begin position="80"/>
        <end position="98"/>
    </location>
</feature>
<feature type="compositionally biased region" description="Low complexity" evidence="1">
    <location>
        <begin position="352"/>
        <end position="372"/>
    </location>
</feature>
<dbReference type="RefSeq" id="WP_271636615.1">
    <property type="nucleotide sequence ID" value="NZ_CP094970.1"/>
</dbReference>
<dbReference type="KEGG" id="sgrg:L0C25_11380"/>
<feature type="transmembrane region" description="Helical" evidence="2">
    <location>
        <begin position="136"/>
        <end position="153"/>
    </location>
</feature>
<feature type="transmembrane region" description="Helical" evidence="2">
    <location>
        <begin position="262"/>
        <end position="282"/>
    </location>
</feature>
<evidence type="ECO:0000256" key="2">
    <source>
        <dbReference type="SAM" id="Phobius"/>
    </source>
</evidence>
<accession>A0AA46TMG4</accession>
<feature type="transmembrane region" description="Helical" evidence="2">
    <location>
        <begin position="25"/>
        <end position="47"/>
    </location>
</feature>
<keyword evidence="2" id="KW-1133">Transmembrane helix</keyword>
<name>A0AA46TMG4_9ACTN</name>
<dbReference type="EMBL" id="CP094970">
    <property type="protein sequence ID" value="UYM07639.1"/>
    <property type="molecule type" value="Genomic_DNA"/>
</dbReference>
<dbReference type="AlphaFoldDB" id="A0AA46TMG4"/>
<evidence type="ECO:0000313" key="3">
    <source>
        <dbReference type="EMBL" id="UYM07639.1"/>
    </source>
</evidence>
<feature type="transmembrane region" description="Helical" evidence="2">
    <location>
        <begin position="104"/>
        <end position="124"/>
    </location>
</feature>
<feature type="transmembrane region" description="Helical" evidence="2">
    <location>
        <begin position="231"/>
        <end position="250"/>
    </location>
</feature>
<sequence length="372" mass="41617">MDQFVFLLVVGGRFAVPLLIPRFPIPAIVACLVLDGIDQTIFQLFGYDPPGYQSYDKAMDIFYLSIAYLTTMRNWNNHSAFVVARFLFYYRLAGSFIFELTHERAVLLIFPNTFEYFFIAYELVRTRWSTATVRMRTWVITAAAIWIFIKLPQEYWLHIAELDVTDTLRDYPWTRWLLASLIVGGAAVLWFVVRPRLPEPSHAIEVGAGPVPAAVDNAGDLAAVRVAGGWVWSWMTLEKVVLVGLVAEIYGQILPGVDHDSLQLFVAIGALVVINAGITLLASRRRWTIESAAYAVLARIATNVALVLLADRVLGSSGAGWDTLFFLCLVSLITTMHDRYQPVLAYRRSHGTTGSPPHRSSRSSTTPDSAQE</sequence>
<gene>
    <name evidence="3" type="ORF">L0C25_11380</name>
</gene>
<keyword evidence="2" id="KW-0472">Membrane</keyword>
<keyword evidence="2" id="KW-0812">Transmembrane</keyword>